<dbReference type="PATRIC" id="fig|1197174.4.peg.1605"/>
<organism evidence="2 3">
    <name type="scientific">Alishewanella aestuarii B11</name>
    <dbReference type="NCBI Taxonomy" id="1197174"/>
    <lineage>
        <taxon>Bacteria</taxon>
        <taxon>Pseudomonadati</taxon>
        <taxon>Pseudomonadota</taxon>
        <taxon>Gammaproteobacteria</taxon>
        <taxon>Alteromonadales</taxon>
        <taxon>Alteromonadaceae</taxon>
        <taxon>Alishewanella</taxon>
    </lineage>
</organism>
<keyword evidence="3" id="KW-1185">Reference proteome</keyword>
<gene>
    <name evidence="2" type="ORF">AEST_16410</name>
</gene>
<dbReference type="InterPro" id="IPR047658">
    <property type="entry name" value="IS4-like_transpos"/>
</dbReference>
<dbReference type="PANTHER" id="PTHR35404">
    <property type="entry name" value="TRANSPOSASE OF TN10"/>
    <property type="match status" value="1"/>
</dbReference>
<dbReference type="InterPro" id="IPR012337">
    <property type="entry name" value="RNaseH-like_sf"/>
</dbReference>
<reference evidence="2 3" key="1">
    <citation type="journal article" date="2012" name="J. Bacteriol.">
        <title>Genome Sequence of Pectin-Degrading Alishewanella aestuarii Strain B11T, Isolated from Tidal Flat Sediment.</title>
        <authorList>
            <person name="Jung J."/>
            <person name="Choi S."/>
            <person name="Chun J."/>
            <person name="Park W."/>
        </authorList>
    </citation>
    <scope>NUCLEOTIDE SEQUENCE [LARGE SCALE GENOMIC DNA]</scope>
    <source>
        <strain evidence="2 3">B11</strain>
    </source>
</reference>
<dbReference type="EMBL" id="ALAB01000024">
    <property type="protein sequence ID" value="EJI85302.1"/>
    <property type="molecule type" value="Genomic_DNA"/>
</dbReference>
<accession>J2IDR6</accession>
<feature type="domain" description="Transposase IS4-like" evidence="1">
    <location>
        <begin position="98"/>
        <end position="313"/>
    </location>
</feature>
<dbReference type="SUPFAM" id="SSF53098">
    <property type="entry name" value="Ribonuclease H-like"/>
    <property type="match status" value="1"/>
</dbReference>
<evidence type="ECO:0000313" key="3">
    <source>
        <dbReference type="Proteomes" id="UP000012043"/>
    </source>
</evidence>
<evidence type="ECO:0000259" key="1">
    <source>
        <dbReference type="Pfam" id="PF01609"/>
    </source>
</evidence>
<sequence>MNVKTMLADFLGFVTPQTMHKARFSVLLDAVTALAKDARCTVTAIGRAMPGSSDKVSIKRADRLLSNTNLQRELPLIYAAMTRSIVSSKSQPLILVDWSNADTAKRHFILRASMATDGRALTLLQKVAVAEDYTCPHLHRAFLKQLKAMLPKDCKPVIVTDAGFKVPWLKQVHKLGWHYVARVRGNVKLKLAEQSELMTVNAFYKKARATPKDLGEIVLTQSQQYETRAILVGKGYKLLKRDKNKSYKEPWLLVSSLPECHDYASKIAKCYSSRMQIEESFRDPKSPRYGLGSDLHGTKSKSRLDILLLLAALANWFHYLMGAAGEIAGVHLRYQANTIKNRRVLALNFLGILLCNESKLPIRRHDYQQGLKQILHWVAQWDWAQIKLAKN</sequence>
<dbReference type="PANTHER" id="PTHR35404:SF8">
    <property type="entry name" value="TRANSPOSASE OF TN10"/>
    <property type="match status" value="1"/>
</dbReference>
<dbReference type="NCBIfam" id="NF033591">
    <property type="entry name" value="transpos_IS4_2"/>
    <property type="match status" value="1"/>
</dbReference>
<name>J2IDR6_9ALTE</name>
<dbReference type="GO" id="GO:0006313">
    <property type="term" value="P:DNA transposition"/>
    <property type="evidence" value="ECO:0007669"/>
    <property type="project" value="InterPro"/>
</dbReference>
<proteinExistence type="predicted"/>
<dbReference type="InterPro" id="IPR002559">
    <property type="entry name" value="Transposase_11"/>
</dbReference>
<dbReference type="GO" id="GO:0004803">
    <property type="term" value="F:transposase activity"/>
    <property type="evidence" value="ECO:0007669"/>
    <property type="project" value="InterPro"/>
</dbReference>
<dbReference type="Proteomes" id="UP000012043">
    <property type="component" value="Unassembled WGS sequence"/>
</dbReference>
<evidence type="ECO:0000313" key="2">
    <source>
        <dbReference type="EMBL" id="EJI85302.1"/>
    </source>
</evidence>
<dbReference type="AlphaFoldDB" id="J2IDR6"/>
<dbReference type="Pfam" id="PF01609">
    <property type="entry name" value="DDE_Tnp_1"/>
    <property type="match status" value="1"/>
</dbReference>
<protein>
    <recommendedName>
        <fullName evidence="1">Transposase IS4-like domain-containing protein</fullName>
    </recommendedName>
</protein>
<dbReference type="RefSeq" id="WP_008608340.1">
    <property type="nucleotide sequence ID" value="NZ_ALAB01000024.1"/>
</dbReference>
<dbReference type="GO" id="GO:0003677">
    <property type="term" value="F:DNA binding"/>
    <property type="evidence" value="ECO:0007669"/>
    <property type="project" value="InterPro"/>
</dbReference>
<comment type="caution">
    <text evidence="2">The sequence shown here is derived from an EMBL/GenBank/DDBJ whole genome shotgun (WGS) entry which is preliminary data.</text>
</comment>